<dbReference type="InterPro" id="IPR050474">
    <property type="entry name" value="Hel308_SKI2-like"/>
</dbReference>
<dbReference type="Gene3D" id="1.10.3380.20">
    <property type="match status" value="1"/>
</dbReference>
<evidence type="ECO:0000259" key="6">
    <source>
        <dbReference type="PROSITE" id="PS50829"/>
    </source>
</evidence>
<feature type="compositionally biased region" description="Low complexity" evidence="5">
    <location>
        <begin position="19"/>
        <end position="34"/>
    </location>
</feature>
<feature type="region of interest" description="Disordered" evidence="5">
    <location>
        <begin position="423"/>
        <end position="454"/>
    </location>
</feature>
<evidence type="ECO:0000313" key="10">
    <source>
        <dbReference type="Proteomes" id="UP000239649"/>
    </source>
</evidence>
<dbReference type="PANTHER" id="PTHR47961">
    <property type="entry name" value="DNA POLYMERASE THETA, PUTATIVE (AFU_ORTHOLOGUE AFUA_1G05260)-RELATED"/>
    <property type="match status" value="1"/>
</dbReference>
<dbReference type="SMART" id="SM00490">
    <property type="entry name" value="HELICc"/>
    <property type="match status" value="1"/>
</dbReference>
<keyword evidence="4" id="KW-0067">ATP-binding</keyword>
<dbReference type="InterPro" id="IPR011545">
    <property type="entry name" value="DEAD/DEAH_box_helicase_dom"/>
</dbReference>
<feature type="compositionally biased region" description="Pro residues" evidence="5">
    <location>
        <begin position="673"/>
        <end position="687"/>
    </location>
</feature>
<evidence type="ECO:0000256" key="2">
    <source>
        <dbReference type="ARBA" id="ARBA00022801"/>
    </source>
</evidence>
<feature type="compositionally biased region" description="Pro residues" evidence="5">
    <location>
        <begin position="936"/>
        <end position="945"/>
    </location>
</feature>
<dbReference type="InterPro" id="IPR027417">
    <property type="entry name" value="P-loop_NTPase"/>
</dbReference>
<keyword evidence="10" id="KW-1185">Reference proteome</keyword>
<dbReference type="InterPro" id="IPR003169">
    <property type="entry name" value="GYF"/>
</dbReference>
<organism evidence="9 10">
    <name type="scientific">Micractinium conductrix</name>
    <dbReference type="NCBI Taxonomy" id="554055"/>
    <lineage>
        <taxon>Eukaryota</taxon>
        <taxon>Viridiplantae</taxon>
        <taxon>Chlorophyta</taxon>
        <taxon>core chlorophytes</taxon>
        <taxon>Trebouxiophyceae</taxon>
        <taxon>Chlorellales</taxon>
        <taxon>Chlorellaceae</taxon>
        <taxon>Chlorella clade</taxon>
        <taxon>Micractinium</taxon>
    </lineage>
</organism>
<dbReference type="PROSITE" id="PS50829">
    <property type="entry name" value="GYF"/>
    <property type="match status" value="1"/>
</dbReference>
<feature type="region of interest" description="Disordered" evidence="5">
    <location>
        <begin position="135"/>
        <end position="189"/>
    </location>
</feature>
<feature type="region of interest" description="Disordered" evidence="5">
    <location>
        <begin position="1"/>
        <end position="118"/>
    </location>
</feature>
<feature type="compositionally biased region" description="Pro residues" evidence="5">
    <location>
        <begin position="1586"/>
        <end position="1597"/>
    </location>
</feature>
<feature type="compositionally biased region" description="Basic and acidic residues" evidence="5">
    <location>
        <begin position="708"/>
        <end position="727"/>
    </location>
</feature>
<dbReference type="GO" id="GO:0004386">
    <property type="term" value="F:helicase activity"/>
    <property type="evidence" value="ECO:0007669"/>
    <property type="project" value="UniProtKB-KW"/>
</dbReference>
<feature type="region of interest" description="Disordered" evidence="5">
    <location>
        <begin position="487"/>
        <end position="531"/>
    </location>
</feature>
<dbReference type="Proteomes" id="UP000239649">
    <property type="component" value="Unassembled WGS sequence"/>
</dbReference>
<accession>A0A2P6VA94</accession>
<dbReference type="SUPFAM" id="SSF55277">
    <property type="entry name" value="GYF domain"/>
    <property type="match status" value="1"/>
</dbReference>
<dbReference type="PANTHER" id="PTHR47961:SF6">
    <property type="entry name" value="DNA-DIRECTED DNA POLYMERASE"/>
    <property type="match status" value="1"/>
</dbReference>
<feature type="compositionally biased region" description="Low complexity" evidence="5">
    <location>
        <begin position="521"/>
        <end position="531"/>
    </location>
</feature>
<reference evidence="9 10" key="1">
    <citation type="journal article" date="2018" name="Plant J.">
        <title>Genome sequences of Chlorella sorokiniana UTEX 1602 and Micractinium conductrix SAG 241.80: implications to maltose excretion by a green alga.</title>
        <authorList>
            <person name="Arriola M.B."/>
            <person name="Velmurugan N."/>
            <person name="Zhang Y."/>
            <person name="Plunkett M.H."/>
            <person name="Hondzo H."/>
            <person name="Barney B.M."/>
        </authorList>
    </citation>
    <scope>NUCLEOTIDE SEQUENCE [LARGE SCALE GENOMIC DNA]</scope>
    <source>
        <strain evidence="9 10">SAG 241.80</strain>
    </source>
</reference>
<feature type="compositionally biased region" description="Low complexity" evidence="5">
    <location>
        <begin position="900"/>
        <end position="916"/>
    </location>
</feature>
<feature type="compositionally biased region" description="Low complexity" evidence="5">
    <location>
        <begin position="344"/>
        <end position="354"/>
    </location>
</feature>
<dbReference type="InterPro" id="IPR009030">
    <property type="entry name" value="Growth_fac_rcpt_cys_sf"/>
</dbReference>
<feature type="compositionally biased region" description="Low complexity" evidence="5">
    <location>
        <begin position="801"/>
        <end position="820"/>
    </location>
</feature>
<dbReference type="PROSITE" id="PS51194">
    <property type="entry name" value="HELICASE_CTER"/>
    <property type="match status" value="1"/>
</dbReference>
<feature type="non-terminal residue" evidence="9">
    <location>
        <position position="2141"/>
    </location>
</feature>
<dbReference type="InterPro" id="IPR006212">
    <property type="entry name" value="Furin_repeat"/>
</dbReference>
<evidence type="ECO:0000259" key="8">
    <source>
        <dbReference type="PROSITE" id="PS51194"/>
    </source>
</evidence>
<dbReference type="GO" id="GO:0003676">
    <property type="term" value="F:nucleic acid binding"/>
    <property type="evidence" value="ECO:0007669"/>
    <property type="project" value="InterPro"/>
</dbReference>
<keyword evidence="1" id="KW-0547">Nucleotide-binding</keyword>
<evidence type="ECO:0000259" key="7">
    <source>
        <dbReference type="PROSITE" id="PS51192"/>
    </source>
</evidence>
<feature type="domain" description="Helicase ATP-binding" evidence="7">
    <location>
        <begin position="1368"/>
        <end position="1629"/>
    </location>
</feature>
<evidence type="ECO:0000313" key="9">
    <source>
        <dbReference type="EMBL" id="PSC71012.1"/>
    </source>
</evidence>
<feature type="region of interest" description="Disordered" evidence="5">
    <location>
        <begin position="570"/>
        <end position="590"/>
    </location>
</feature>
<feature type="region of interest" description="Disordered" evidence="5">
    <location>
        <begin position="604"/>
        <end position="829"/>
    </location>
</feature>
<feature type="compositionally biased region" description="Low complexity" evidence="5">
    <location>
        <begin position="1525"/>
        <end position="1561"/>
    </location>
</feature>
<dbReference type="InterPro" id="IPR035445">
    <property type="entry name" value="GYF-like_dom_sf"/>
</dbReference>
<comment type="caution">
    <text evidence="9">The sequence shown here is derived from an EMBL/GenBank/DDBJ whole genome shotgun (WGS) entry which is preliminary data.</text>
</comment>
<dbReference type="Pfam" id="PF21099">
    <property type="entry name" value="POLQ_helical"/>
    <property type="match status" value="1"/>
</dbReference>
<dbReference type="PROSITE" id="PS51192">
    <property type="entry name" value="HELICASE_ATP_BIND_1"/>
    <property type="match status" value="1"/>
</dbReference>
<evidence type="ECO:0000256" key="1">
    <source>
        <dbReference type="ARBA" id="ARBA00022741"/>
    </source>
</evidence>
<name>A0A2P6VA94_9CHLO</name>
<feature type="compositionally biased region" description="Basic and acidic residues" evidence="5">
    <location>
        <begin position="791"/>
        <end position="800"/>
    </location>
</feature>
<dbReference type="Pfam" id="PF02213">
    <property type="entry name" value="GYF"/>
    <property type="match status" value="1"/>
</dbReference>
<dbReference type="Gene3D" id="3.30.1490.40">
    <property type="match status" value="1"/>
</dbReference>
<feature type="compositionally biased region" description="Low complexity" evidence="5">
    <location>
        <begin position="624"/>
        <end position="656"/>
    </location>
</feature>
<dbReference type="OrthoDB" id="515947at2759"/>
<dbReference type="STRING" id="554055.A0A2P6VA94"/>
<feature type="domain" description="Helicase C-terminal" evidence="8">
    <location>
        <begin position="1676"/>
        <end position="1862"/>
    </location>
</feature>
<dbReference type="SUPFAM" id="SSF52540">
    <property type="entry name" value="P-loop containing nucleoside triphosphate hydrolases"/>
    <property type="match status" value="1"/>
</dbReference>
<evidence type="ECO:0000256" key="5">
    <source>
        <dbReference type="SAM" id="MobiDB-lite"/>
    </source>
</evidence>
<dbReference type="GO" id="GO:0016787">
    <property type="term" value="F:hydrolase activity"/>
    <property type="evidence" value="ECO:0007669"/>
    <property type="project" value="UniProtKB-KW"/>
</dbReference>
<proteinExistence type="predicted"/>
<keyword evidence="2" id="KW-0378">Hydrolase</keyword>
<feature type="region of interest" description="Disordered" evidence="5">
    <location>
        <begin position="1525"/>
        <end position="1599"/>
    </location>
</feature>
<dbReference type="InterPro" id="IPR048960">
    <property type="entry name" value="POLQ-like_helical"/>
</dbReference>
<feature type="region of interest" description="Disordered" evidence="5">
    <location>
        <begin position="334"/>
        <end position="358"/>
    </location>
</feature>
<sequence length="2141" mass="222937">MSNTGTPDADSLLLKPQSAWDGGRPAGAGAAAGPWRGGAASGAAHRADAAKLPAGGSRFDISIGGRNWREEEREPMQRRDGGRWGGGGDDSRGFAEPQNPAWNDVPARGRGRGGVEIDSWKARDGGAAVEWRAGGGAADQAGGATGSWRNDRWGNTTQAAPRDSWRGGGAAAAAGAAGASRFGPSEPSMDGSRGFGMGRGRGRGAGGGGLIGGIGAADRSAGAAGGVRTVGAGGGVGGRMHMRGSKASRRYPTDQLSKLYKQMLYAGRLRLPAPVERDDPLLFLGPNEFVDVVEQLMGVDPAEAAQAFAEHYALLRAYSGAAPAAPAQRQHSALLADGGGGGAAQQQQQQQAQQNAPQDEYCYKDPQGVIQGPFARADIIDWYDAGFFPLDLEVRPAGQPADAPFTKLATLLKSWNKLPGPPGFAAGGAAEPAPAAAGPEPAPEPAPAAAPAVAAPPAAPLPVGLPEPDDLLSASLGGLQLAHAAHAAPAPPAPAPVPAAAAAGPTPEDPVIDPSLIMRRPPSSHLLAPAPASAPLGPVGGPLPLLPLGGPLAQLQAMGSGHLGHHPDLLAGHFGAPQPQHPHAGLLPQHDLFGAPQQHLLGPVQHGVVGLPPAPLHPHHPHHQQQQQFVQPQQQPQQQQSDLPAWLTAGAPAPAAAAPPPPAPEPQLRAAPQPKPAAAPAPAPAPAAPSLLDIQREQAAQEAAQRQRATEEAARRRAEVEAEEARRQAGAALLYHQGAEEGYEEEQPSRSSSGALQQQPSAPRPETKAAPWAAAAPKKKTGKTLLEIQQEAERAKRQAAEEAAVAAAAPGGHVPAGGWAKAARGNMSGGSMKSLREIQEEEEQQRAIAAVAAAEAEEAAAAAAAADSLADFPPAGGSGWGAASASAAPSLREVMQREQAASAAASRAAAPAPAAPADEDDGGLFWDYGVQAGAAVPPPPPPPAARKPAAPAVAAKASGWASTVAATTSAAVPAAAARPAARPAAPPAARAAAAPAARPTAPAASPVDAADAAAIAEALNDGNSALTGAFRGWCAEQMREITGSGDVTLCEFLLTVESNSELAEYCTLYLGNSPGVSRFAAEFMKRKLAEAAAVAKGGRSRKAKAKGAAAPAAAVPAARPAVAAPAAGPPGYAPPVAAFPSLGAAAAAPAMKDADWEKVPKTVGGKKKKKGIKLEGAMLGFASGTNYALLEQPDHDEAATADGSTERRISPATVCNTADVKQHCVTCHKHKARVCEKCAVGWYMDKGRCVARNQIKCVSQQRGCDWCKNEWDCGACVDNVHPVQGLCLGLTSYLKCTDGKHGCKACVAYRSCCKHCKHGYDLVDGGEVADYLDPLLVNAFREHPKRACRLFKLYDWQASCLNRPGVLPAAGEAPRNLVYQAPTGSGKSAVAHIIMLRALALDKSRKAMLVLPLRKACEEQCAALDPLVRPSGRKVKARFGGHYDSAPLGHDTGVVVCTPENAHSILNRLLDAGVDPAREFHTVVVDEAHMVEDPERGRLYELLLAKLRYMQAVAEDRALKRQQAEQEALAAASTAPQGRQAEEQAQQQARARPGGSDSAPAAAPPAATPPAASLPAATPPAAASPAAPPPPPPPPPAAHEHLQIVCMSATLPGMRAISRWLAAERHVADFRPVELRRYLVLPGGEVVEPGDGGQRTLRTTRTLPPRTQQDPLGVARLCQEAVDGGHQVLVFCATKKGCQGEARRLAASVHAPERRPSVSAQLRELGDALSLELAGLVLQGVAYYHADESLRPARHLILQAYQSGVVPVLCATTALGSSVNLPAMRVIFRDAYKAYSEPKNWLTARGYHQMAGRAGRVGLERRGEAFLVAPPTGRSGPPLQYLHRLLFSSPEDAVASTLLAQGGAGLRAALLEAVAGCRVRTKGDLARFVRCLLAFAALAPPGDVRIPEELFRAVDEALAWLQRPNPPWLADPAEGPALALIQLRSSGLYEPTSLGRAVFAAALERGDLDEALLLRCDMARANRRLSLDSDLQFCFLSVPPHTTLELQRQHWHRLGELAGRCIEDGETRGLVELMGVNLHYVRQRCLQLQAFSGGKRLPAPQEGRDRSQERLCARLVTALALHEFISEVPEAQVVKEYGLGSQPDLRDKCGRFAGKAAAMAGRLGWPYLAAVLKQFQKHVQF</sequence>
<dbReference type="SMART" id="SM00444">
    <property type="entry name" value="GYF"/>
    <property type="match status" value="1"/>
</dbReference>
<feature type="compositionally biased region" description="Low complexity" evidence="5">
    <location>
        <begin position="1569"/>
        <end position="1585"/>
    </location>
</feature>
<evidence type="ECO:0000256" key="4">
    <source>
        <dbReference type="ARBA" id="ARBA00022840"/>
    </source>
</evidence>
<feature type="compositionally biased region" description="Polar residues" evidence="5">
    <location>
        <begin position="749"/>
        <end position="761"/>
    </location>
</feature>
<dbReference type="SMART" id="SM00487">
    <property type="entry name" value="DEXDc"/>
    <property type="match status" value="1"/>
</dbReference>
<dbReference type="Pfam" id="PF00270">
    <property type="entry name" value="DEAD"/>
    <property type="match status" value="1"/>
</dbReference>
<dbReference type="Pfam" id="PF00271">
    <property type="entry name" value="Helicase_C"/>
    <property type="match status" value="1"/>
</dbReference>
<dbReference type="CDD" id="cd00064">
    <property type="entry name" value="FU"/>
    <property type="match status" value="1"/>
</dbReference>
<feature type="domain" description="GYF" evidence="6">
    <location>
        <begin position="358"/>
        <end position="409"/>
    </location>
</feature>
<dbReference type="SUPFAM" id="SSF158702">
    <property type="entry name" value="Sec63 N-terminal domain-like"/>
    <property type="match status" value="1"/>
</dbReference>
<protein>
    <submittedName>
        <fullName evidence="9">Helicase and polymerase-containing TEBICHI-like isoform X1</fullName>
    </submittedName>
</protein>
<gene>
    <name evidence="9" type="ORF">C2E20_5418</name>
</gene>
<dbReference type="GO" id="GO:0005524">
    <property type="term" value="F:ATP binding"/>
    <property type="evidence" value="ECO:0007669"/>
    <property type="project" value="UniProtKB-KW"/>
</dbReference>
<dbReference type="InterPro" id="IPR014001">
    <property type="entry name" value="Helicase_ATP-bd"/>
</dbReference>
<feature type="compositionally biased region" description="Basic and acidic residues" evidence="5">
    <location>
        <begin position="67"/>
        <end position="82"/>
    </location>
</feature>
<dbReference type="EMBL" id="LHPF02000016">
    <property type="protein sequence ID" value="PSC71012.1"/>
    <property type="molecule type" value="Genomic_DNA"/>
</dbReference>
<dbReference type="Gene3D" id="3.40.50.300">
    <property type="entry name" value="P-loop containing nucleotide triphosphate hydrolases"/>
    <property type="match status" value="2"/>
</dbReference>
<dbReference type="InterPro" id="IPR001650">
    <property type="entry name" value="Helicase_C-like"/>
</dbReference>
<evidence type="ECO:0000256" key="3">
    <source>
        <dbReference type="ARBA" id="ARBA00022806"/>
    </source>
</evidence>
<dbReference type="SUPFAM" id="SSF57184">
    <property type="entry name" value="Growth factor receptor domain"/>
    <property type="match status" value="1"/>
</dbReference>
<keyword evidence="3" id="KW-0347">Helicase</keyword>
<feature type="compositionally biased region" description="Low complexity" evidence="5">
    <location>
        <begin position="697"/>
        <end position="707"/>
    </location>
</feature>
<feature type="compositionally biased region" description="Low complexity" evidence="5">
    <location>
        <begin position="423"/>
        <end position="439"/>
    </location>
</feature>
<feature type="region of interest" description="Disordered" evidence="5">
    <location>
        <begin position="891"/>
        <end position="950"/>
    </location>
</feature>